<dbReference type="EMBL" id="FLLR01000137">
    <property type="protein sequence ID" value="SBO14990.1"/>
    <property type="molecule type" value="Genomic_DNA"/>
</dbReference>
<reference evidence="3" key="1">
    <citation type="submission" date="2016-03" db="EMBL/GenBank/DDBJ databases">
        <authorList>
            <person name="Loux Valentin"/>
        </authorList>
    </citation>
    <scope>NUCLEOTIDE SEQUENCE [LARGE SCALE GENOMIC DNA]</scope>
    <source>
        <strain evidence="3">C1</strain>
    </source>
</reference>
<evidence type="ECO:0000256" key="1">
    <source>
        <dbReference type="SAM" id="MobiDB-lite"/>
    </source>
</evidence>
<gene>
    <name evidence="2" type="ORF">ANAPC1_01368</name>
</gene>
<evidence type="ECO:0000313" key="3">
    <source>
        <dbReference type="Proteomes" id="UP000078419"/>
    </source>
</evidence>
<dbReference type="AlphaFoldDB" id="A0AA45UUI2"/>
<organism evidence="2 3">
    <name type="scientific">Anaplasma phagocytophilum</name>
    <name type="common">Ehrlichia phagocytophila</name>
    <dbReference type="NCBI Taxonomy" id="948"/>
    <lineage>
        <taxon>Bacteria</taxon>
        <taxon>Pseudomonadati</taxon>
        <taxon>Pseudomonadota</taxon>
        <taxon>Alphaproteobacteria</taxon>
        <taxon>Rickettsiales</taxon>
        <taxon>Anaplasmataceae</taxon>
        <taxon>Anaplasma</taxon>
        <taxon>phagocytophilum group</taxon>
    </lineage>
</organism>
<accession>A0AA45UUI2</accession>
<feature type="region of interest" description="Disordered" evidence="1">
    <location>
        <begin position="1"/>
        <end position="20"/>
    </location>
</feature>
<comment type="caution">
    <text evidence="2">The sequence shown here is derived from an EMBL/GenBank/DDBJ whole genome shotgun (WGS) entry which is preliminary data.</text>
</comment>
<dbReference type="Proteomes" id="UP000078419">
    <property type="component" value="Unassembled WGS sequence"/>
</dbReference>
<evidence type="ECO:0000313" key="2">
    <source>
        <dbReference type="EMBL" id="SBO14990.1"/>
    </source>
</evidence>
<name>A0AA45UUI2_ANAPH</name>
<sequence>MANNNAPFTPDGETNPPVAPRNERFNALLGIISTEPLSESNNIHNLSLVSVDALSGRLIFDCRIDKAEATL</sequence>
<proteinExistence type="predicted"/>
<protein>
    <submittedName>
        <fullName evidence="2">Uncharacterized protein</fullName>
    </submittedName>
</protein>